<proteinExistence type="predicted"/>
<feature type="region of interest" description="Disordered" evidence="1">
    <location>
        <begin position="1"/>
        <end position="242"/>
    </location>
</feature>
<reference evidence="2 3" key="1">
    <citation type="submission" date="2017-06" db="EMBL/GenBank/DDBJ databases">
        <title>Novel microbial phyla capable of carbon fixation and sulfur reduction in deep-sea sediments.</title>
        <authorList>
            <person name="Huang J."/>
            <person name="Baker B."/>
            <person name="Wang Y."/>
        </authorList>
    </citation>
    <scope>NUCLEOTIDE SEQUENCE [LARGE SCALE GENOMIC DNA]</scope>
    <source>
        <strain evidence="2">B3_LCP</strain>
    </source>
</reference>
<feature type="compositionally biased region" description="Basic and acidic residues" evidence="1">
    <location>
        <begin position="187"/>
        <end position="200"/>
    </location>
</feature>
<dbReference type="AlphaFoldDB" id="A0A532UUA7"/>
<protein>
    <submittedName>
        <fullName evidence="2">Uncharacterized protein</fullName>
    </submittedName>
</protein>
<feature type="compositionally biased region" description="Basic and acidic residues" evidence="1">
    <location>
        <begin position="210"/>
        <end position="220"/>
    </location>
</feature>
<feature type="compositionally biased region" description="Polar residues" evidence="1">
    <location>
        <begin position="54"/>
        <end position="69"/>
    </location>
</feature>
<accession>A0A532UUA7</accession>
<comment type="caution">
    <text evidence="2">The sequence shown here is derived from an EMBL/GenBank/DDBJ whole genome shotgun (WGS) entry which is preliminary data.</text>
</comment>
<feature type="compositionally biased region" description="Polar residues" evidence="1">
    <location>
        <begin position="30"/>
        <end position="43"/>
    </location>
</feature>
<sequence>MTNPRSAGRPLHSVSSPTEITHNPAADKTSAASNRTVSNTASQNRKESTKPAERNQNISHTTSGESTQKIHLKPPFSIVNRSEKPKAKKQRKETPKPTKLQSKSGRGRIEKPEEVQVSGLLKSRKTPAQENRPQHIEAKKSKSGNKKRERRKRKPETAQIKAAIRSEPQKQSDAQPMMKEIPAQKPDTSERRPLRVEPIESKFPFPGHQTGEKQKVEKASRQTSPDEEEVGEGTLLAEGEGLKRGEEGYYSKAANETIVSNFNETSSRERVQDVEVNDVQTKITPYETSHQPEISRPLEEPLSHVESVSGPEPPISHEPTVQIGLVEVIVAVQDGHSGRKVAHESSPGDFTSRHYLRSV</sequence>
<evidence type="ECO:0000313" key="2">
    <source>
        <dbReference type="EMBL" id="TKJ38528.1"/>
    </source>
</evidence>
<feature type="compositionally biased region" description="Basic residues" evidence="1">
    <location>
        <begin position="141"/>
        <end position="154"/>
    </location>
</feature>
<name>A0A532UUA7_UNCL8</name>
<feature type="region of interest" description="Disordered" evidence="1">
    <location>
        <begin position="336"/>
        <end position="359"/>
    </location>
</feature>
<evidence type="ECO:0000313" key="3">
    <source>
        <dbReference type="Proteomes" id="UP000319619"/>
    </source>
</evidence>
<dbReference type="Proteomes" id="UP000319619">
    <property type="component" value="Unassembled WGS sequence"/>
</dbReference>
<feature type="compositionally biased region" description="Basic and acidic residues" evidence="1">
    <location>
        <begin position="44"/>
        <end position="53"/>
    </location>
</feature>
<dbReference type="EMBL" id="NJBN01000009">
    <property type="protein sequence ID" value="TKJ38528.1"/>
    <property type="molecule type" value="Genomic_DNA"/>
</dbReference>
<organism evidence="2 3">
    <name type="scientific">candidate division LCP-89 bacterium B3_LCP</name>
    <dbReference type="NCBI Taxonomy" id="2012998"/>
    <lineage>
        <taxon>Bacteria</taxon>
        <taxon>Pseudomonadati</taxon>
        <taxon>Bacteria division LCP-89</taxon>
    </lineage>
</organism>
<feature type="region of interest" description="Disordered" evidence="1">
    <location>
        <begin position="264"/>
        <end position="297"/>
    </location>
</feature>
<feature type="compositionally biased region" description="Polar residues" evidence="1">
    <location>
        <begin position="278"/>
        <end position="292"/>
    </location>
</feature>
<evidence type="ECO:0000256" key="1">
    <source>
        <dbReference type="SAM" id="MobiDB-lite"/>
    </source>
</evidence>
<gene>
    <name evidence="2" type="ORF">CEE37_12230</name>
</gene>